<protein>
    <submittedName>
        <fullName evidence="3">SDR family oxidoreductase</fullName>
    </submittedName>
</protein>
<dbReference type="Gene3D" id="3.40.50.720">
    <property type="entry name" value="NAD(P)-binding Rossmann-like Domain"/>
    <property type="match status" value="1"/>
</dbReference>
<dbReference type="SUPFAM" id="SSF51735">
    <property type="entry name" value="NAD(P)-binding Rossmann-fold domains"/>
    <property type="match status" value="1"/>
</dbReference>
<dbReference type="Pfam" id="PF13561">
    <property type="entry name" value="adh_short_C2"/>
    <property type="match status" value="1"/>
</dbReference>
<dbReference type="InterPro" id="IPR002347">
    <property type="entry name" value="SDR_fam"/>
</dbReference>
<keyword evidence="4" id="KW-1185">Reference proteome</keyword>
<sequence length="272" mass="29115">MSKNKFDISGRVAVVTGGGGVLGSSIAKSLLEAGVKVVILDIRKEALDNRIAELKETGDEIIGLECNVLDKESLVSVREMILQKWGSIDILLNIAGGNMPGATLTEDQTIFDMKFEDFRKVNDLNLNGTVFPSMIFGEAMAKQGRGSIVNITSMAVYAAITRVPGYSTAKAGVEIFTKWMAMEMAMKCGEKIRVNAIAPGFFIGDQNRAILINPDGSLTERSKKVLAKTPMGRFGDITELNGAVQFLCSDEASFITGAVLPIDGGFSSFSGV</sequence>
<evidence type="ECO:0000313" key="3">
    <source>
        <dbReference type="EMBL" id="URW79967.1"/>
    </source>
</evidence>
<reference evidence="3" key="1">
    <citation type="submission" date="2022-05" db="EMBL/GenBank/DDBJ databases">
        <authorList>
            <person name="Sun X."/>
        </authorList>
    </citation>
    <scope>NUCLEOTIDE SEQUENCE</scope>
    <source>
        <strain evidence="3">Ai-910</strain>
    </source>
</reference>
<dbReference type="GO" id="GO:0005975">
    <property type="term" value="P:carbohydrate metabolic process"/>
    <property type="evidence" value="ECO:0007669"/>
    <property type="project" value="UniProtKB-ARBA"/>
</dbReference>
<dbReference type="RefSeq" id="WP_250724079.1">
    <property type="nucleotide sequence ID" value="NZ_CP098400.1"/>
</dbReference>
<dbReference type="InterPro" id="IPR036291">
    <property type="entry name" value="NAD(P)-bd_dom_sf"/>
</dbReference>
<reference evidence="3" key="2">
    <citation type="submission" date="2022-06" db="EMBL/GenBank/DDBJ databases">
        <title>Xiashengella guii gen. nov. sp. nov., a bacterium isolated form anaerobic digestion tank.</title>
        <authorList>
            <person name="Huang H."/>
        </authorList>
    </citation>
    <scope>NUCLEOTIDE SEQUENCE</scope>
    <source>
        <strain evidence="3">Ai-910</strain>
    </source>
</reference>
<proteinExistence type="inferred from homology"/>
<dbReference type="Proteomes" id="UP001056426">
    <property type="component" value="Chromosome"/>
</dbReference>
<dbReference type="KEGG" id="alkq:M9189_01160"/>
<dbReference type="NCBIfam" id="NF006132">
    <property type="entry name" value="PRK08277.1"/>
    <property type="match status" value="1"/>
</dbReference>
<organism evidence="3 4">
    <name type="scientific">Xiashengella succiniciproducens</name>
    <dbReference type="NCBI Taxonomy" id="2949635"/>
    <lineage>
        <taxon>Bacteria</taxon>
        <taxon>Pseudomonadati</taxon>
        <taxon>Bacteroidota</taxon>
        <taxon>Bacteroidia</taxon>
        <taxon>Marinilabiliales</taxon>
        <taxon>Marinilabiliaceae</taxon>
        <taxon>Xiashengella</taxon>
    </lineage>
</organism>
<accession>A0A9J6ZQS7</accession>
<dbReference type="FunFam" id="3.40.50.720:FF:000240">
    <property type="entry name" value="SDR family oxidoreductase"/>
    <property type="match status" value="1"/>
</dbReference>
<dbReference type="PROSITE" id="PS00061">
    <property type="entry name" value="ADH_SHORT"/>
    <property type="match status" value="1"/>
</dbReference>
<evidence type="ECO:0000313" key="4">
    <source>
        <dbReference type="Proteomes" id="UP001056426"/>
    </source>
</evidence>
<comment type="similarity">
    <text evidence="1">Belongs to the short-chain dehydrogenases/reductases (SDR) family.</text>
</comment>
<name>A0A9J6ZQS7_9BACT</name>
<dbReference type="PANTHER" id="PTHR42760:SF115">
    <property type="entry name" value="3-OXOACYL-[ACYL-CARRIER-PROTEIN] REDUCTASE FABG"/>
    <property type="match status" value="1"/>
</dbReference>
<gene>
    <name evidence="3" type="ORF">M9189_01160</name>
</gene>
<dbReference type="InterPro" id="IPR020904">
    <property type="entry name" value="Sc_DH/Rdtase_CS"/>
</dbReference>
<dbReference type="AlphaFoldDB" id="A0A9J6ZQS7"/>
<dbReference type="PANTHER" id="PTHR42760">
    <property type="entry name" value="SHORT-CHAIN DEHYDROGENASES/REDUCTASES FAMILY MEMBER"/>
    <property type="match status" value="1"/>
</dbReference>
<evidence type="ECO:0000256" key="2">
    <source>
        <dbReference type="ARBA" id="ARBA00023002"/>
    </source>
</evidence>
<dbReference type="EMBL" id="CP098400">
    <property type="protein sequence ID" value="URW79967.1"/>
    <property type="molecule type" value="Genomic_DNA"/>
</dbReference>
<evidence type="ECO:0000256" key="1">
    <source>
        <dbReference type="ARBA" id="ARBA00006484"/>
    </source>
</evidence>
<dbReference type="GO" id="GO:0016616">
    <property type="term" value="F:oxidoreductase activity, acting on the CH-OH group of donors, NAD or NADP as acceptor"/>
    <property type="evidence" value="ECO:0007669"/>
    <property type="project" value="UniProtKB-ARBA"/>
</dbReference>
<dbReference type="PRINTS" id="PR00081">
    <property type="entry name" value="GDHRDH"/>
</dbReference>
<dbReference type="PRINTS" id="PR00080">
    <property type="entry name" value="SDRFAMILY"/>
</dbReference>
<keyword evidence="2" id="KW-0560">Oxidoreductase</keyword>